<proteinExistence type="predicted"/>
<accession>A0A1W0WBG8</accession>
<comment type="caution">
    <text evidence="1">The sequence shown here is derived from an EMBL/GenBank/DDBJ whole genome shotgun (WGS) entry which is preliminary data.</text>
</comment>
<gene>
    <name evidence="1" type="ORF">BV898_13209</name>
</gene>
<sequence length="104" mass="11524">MKTEVGFVLTVLPEPTQTGHVSCDKVCCLARTVMLVSRDKSYYKAHGCCSGSLPRAGKKCEHADHSKMFRDGFAGKRTTDNDIYQEIVRDTPSERRVVVSTATI</sequence>
<dbReference type="AlphaFoldDB" id="A0A1W0WBG8"/>
<dbReference type="EMBL" id="MTYJ01000142">
    <property type="protein sequence ID" value="OQV12565.1"/>
    <property type="molecule type" value="Genomic_DNA"/>
</dbReference>
<dbReference type="Proteomes" id="UP000192578">
    <property type="component" value="Unassembled WGS sequence"/>
</dbReference>
<reference evidence="2" key="1">
    <citation type="submission" date="2017-01" db="EMBL/GenBank/DDBJ databases">
        <title>Comparative genomics of anhydrobiosis in the tardigrade Hypsibius dujardini.</title>
        <authorList>
            <person name="Yoshida Y."/>
            <person name="Koutsovoulos G."/>
            <person name="Laetsch D."/>
            <person name="Stevens L."/>
            <person name="Kumar S."/>
            <person name="Horikawa D."/>
            <person name="Ishino K."/>
            <person name="Komine S."/>
            <person name="Tomita M."/>
            <person name="Blaxter M."/>
            <person name="Arakawa K."/>
        </authorList>
    </citation>
    <scope>NUCLEOTIDE SEQUENCE [LARGE SCALE GENOMIC DNA]</scope>
    <source>
        <strain evidence="2">Z151</strain>
    </source>
</reference>
<evidence type="ECO:0000313" key="2">
    <source>
        <dbReference type="Proteomes" id="UP000192578"/>
    </source>
</evidence>
<protein>
    <submittedName>
        <fullName evidence="1">Uncharacterized protein</fullName>
    </submittedName>
</protein>
<organism evidence="1 2">
    <name type="scientific">Hypsibius exemplaris</name>
    <name type="common">Freshwater tardigrade</name>
    <dbReference type="NCBI Taxonomy" id="2072580"/>
    <lineage>
        <taxon>Eukaryota</taxon>
        <taxon>Metazoa</taxon>
        <taxon>Ecdysozoa</taxon>
        <taxon>Tardigrada</taxon>
        <taxon>Eutardigrada</taxon>
        <taxon>Parachela</taxon>
        <taxon>Hypsibioidea</taxon>
        <taxon>Hypsibiidae</taxon>
        <taxon>Hypsibius</taxon>
    </lineage>
</organism>
<keyword evidence="2" id="KW-1185">Reference proteome</keyword>
<name>A0A1W0WBG8_HYPEX</name>
<evidence type="ECO:0000313" key="1">
    <source>
        <dbReference type="EMBL" id="OQV12565.1"/>
    </source>
</evidence>